<organism evidence="1 2">
    <name type="scientific">Solitalea agri</name>
    <dbReference type="NCBI Taxonomy" id="2953739"/>
    <lineage>
        <taxon>Bacteria</taxon>
        <taxon>Pseudomonadati</taxon>
        <taxon>Bacteroidota</taxon>
        <taxon>Sphingobacteriia</taxon>
        <taxon>Sphingobacteriales</taxon>
        <taxon>Sphingobacteriaceae</taxon>
        <taxon>Solitalea</taxon>
    </lineage>
</organism>
<evidence type="ECO:0000313" key="2">
    <source>
        <dbReference type="Proteomes" id="UP001155182"/>
    </source>
</evidence>
<feature type="non-terminal residue" evidence="1">
    <location>
        <position position="649"/>
    </location>
</feature>
<dbReference type="AlphaFoldDB" id="A0A9X2F373"/>
<dbReference type="Proteomes" id="UP001155182">
    <property type="component" value="Unassembled WGS sequence"/>
</dbReference>
<gene>
    <name evidence="1" type="ORF">NF867_11035</name>
</gene>
<name>A0A9X2F373_9SPHI</name>
<dbReference type="RefSeq" id="WP_252588030.1">
    <property type="nucleotide sequence ID" value="NZ_JAMWYS010000035.1"/>
</dbReference>
<accession>A0A9X2F373</accession>
<protein>
    <recommendedName>
        <fullName evidence="3">BIG2 domain-containing protein</fullName>
    </recommendedName>
</protein>
<dbReference type="EMBL" id="JAMWYS010000035">
    <property type="protein sequence ID" value="MCO4293400.1"/>
    <property type="molecule type" value="Genomic_DNA"/>
</dbReference>
<comment type="caution">
    <text evidence="1">The sequence shown here is derived from an EMBL/GenBank/DDBJ whole genome shotgun (WGS) entry which is preliminary data.</text>
</comment>
<dbReference type="InterPro" id="IPR008964">
    <property type="entry name" value="Invasin/intimin_cell_adhesion"/>
</dbReference>
<reference evidence="1" key="1">
    <citation type="submission" date="2022-06" db="EMBL/GenBank/DDBJ databases">
        <title>Solitalea sp. MAHUQ-68 isolated from rhizospheric soil.</title>
        <authorList>
            <person name="Huq M.A."/>
        </authorList>
    </citation>
    <scope>NUCLEOTIDE SEQUENCE</scope>
    <source>
        <strain evidence="1">MAHUQ-68</strain>
    </source>
</reference>
<proteinExistence type="predicted"/>
<sequence>MLLICFIFLGLATYGQSVGDYQSNVNTSGNWSALSSWQRWNGSAWVTPTSTEGYPGEKTGTGTVTILDGDHITLDVNVTKVFTALVIGPGSTGSSLLVDGDFSLSTSLVTINTGGEMKFSKNKSLTLPDPNAVLQLNGGTLDEDANCSNNVAIFISTRKYAVCTGGGNADFTFADLNKGNGTIASNPSYNSPACAGNNLQLNGAFTGANVIGTTTYPVSYNWSVTNPSGTITPYSTKDVTISSAVAGNYSAKLTVSFTIGSTTYSNFKTISVTVNALPTVSISGSSTICATGSTTLTPTTGGTWLSNNPSVATVTNAGVVSGVAAGSTTFTFTSSTTGCSSTTSAVSVYSAITGNTLPSGTTANCGLNTFINAGQPSGGYNSTYTYQWETSSDGTTWSTVPSSNTQGLSTGTLTSTTYFRRIVSSGNCATSVSNTIVYTITNTPFSSNTISINGPSVGCGMVAPWSLEGLQPTGGYNSTYTYQWQSSTTSASAGFTNIPGATGQQYSPGTLNQTTYFKRIAISGGCSFESNVLVLTVGTTTPAVPTITSTAATCSAAGNSTISNYNSTYTYTFSPSGPSVGTGGVISGMTAGTSYTVTASNGGCTSAPSSAFSNAAMLVTPAVPTITPTAATCSAAGSSTISNYVAGTT</sequence>
<evidence type="ECO:0000313" key="1">
    <source>
        <dbReference type="EMBL" id="MCO4293400.1"/>
    </source>
</evidence>
<dbReference type="SUPFAM" id="SSF49373">
    <property type="entry name" value="Invasin/intimin cell-adhesion fragments"/>
    <property type="match status" value="1"/>
</dbReference>
<keyword evidence="2" id="KW-1185">Reference proteome</keyword>
<evidence type="ECO:0008006" key="3">
    <source>
        <dbReference type="Google" id="ProtNLM"/>
    </source>
</evidence>